<dbReference type="InterPro" id="IPR035965">
    <property type="entry name" value="PAS-like_dom_sf"/>
</dbReference>
<dbReference type="Pfam" id="PF00989">
    <property type="entry name" value="PAS"/>
    <property type="match status" value="1"/>
</dbReference>
<organism evidence="13 14">
    <name type="scientific">Geothrix rubra</name>
    <dbReference type="NCBI Taxonomy" id="2927977"/>
    <lineage>
        <taxon>Bacteria</taxon>
        <taxon>Pseudomonadati</taxon>
        <taxon>Acidobacteriota</taxon>
        <taxon>Holophagae</taxon>
        <taxon>Holophagales</taxon>
        <taxon>Holophagaceae</taxon>
        <taxon>Geothrix</taxon>
    </lineage>
</organism>
<dbReference type="NCBIfam" id="TIGR00229">
    <property type="entry name" value="sensory_box"/>
    <property type="match status" value="1"/>
</dbReference>
<dbReference type="PRINTS" id="PR00344">
    <property type="entry name" value="BCTRLSENSOR"/>
</dbReference>
<accession>A0ABQ5Q7R2</accession>
<keyword evidence="8" id="KW-0902">Two-component regulatory system</keyword>
<dbReference type="PANTHER" id="PTHR43065">
    <property type="entry name" value="SENSOR HISTIDINE KINASE"/>
    <property type="match status" value="1"/>
</dbReference>
<keyword evidence="7" id="KW-0067">ATP-binding</keyword>
<dbReference type="InterPro" id="IPR036097">
    <property type="entry name" value="HisK_dim/P_sf"/>
</dbReference>
<proteinExistence type="predicted"/>
<evidence type="ECO:0000256" key="4">
    <source>
        <dbReference type="ARBA" id="ARBA00022679"/>
    </source>
</evidence>
<dbReference type="InterPro" id="IPR005467">
    <property type="entry name" value="His_kinase_dom"/>
</dbReference>
<dbReference type="PROSITE" id="PS50113">
    <property type="entry name" value="PAC"/>
    <property type="match status" value="1"/>
</dbReference>
<feature type="domain" description="Histidine kinase" evidence="10">
    <location>
        <begin position="224"/>
        <end position="450"/>
    </location>
</feature>
<evidence type="ECO:0000259" key="12">
    <source>
        <dbReference type="PROSITE" id="PS50113"/>
    </source>
</evidence>
<dbReference type="PROSITE" id="PS50112">
    <property type="entry name" value="PAS"/>
    <property type="match status" value="1"/>
</dbReference>
<evidence type="ECO:0000256" key="7">
    <source>
        <dbReference type="ARBA" id="ARBA00022840"/>
    </source>
</evidence>
<evidence type="ECO:0000256" key="5">
    <source>
        <dbReference type="ARBA" id="ARBA00022741"/>
    </source>
</evidence>
<dbReference type="EC" id="2.7.13.3" evidence="2"/>
<name>A0ABQ5Q7R2_9BACT</name>
<dbReference type="Pfam" id="PF02518">
    <property type="entry name" value="HATPase_c"/>
    <property type="match status" value="1"/>
</dbReference>
<keyword evidence="14" id="KW-1185">Reference proteome</keyword>
<evidence type="ECO:0000313" key="14">
    <source>
        <dbReference type="Proteomes" id="UP001165089"/>
    </source>
</evidence>
<dbReference type="EMBL" id="BSDD01000003">
    <property type="protein sequence ID" value="GLH70361.1"/>
    <property type="molecule type" value="Genomic_DNA"/>
</dbReference>
<evidence type="ECO:0000256" key="8">
    <source>
        <dbReference type="ARBA" id="ARBA00023012"/>
    </source>
</evidence>
<dbReference type="SUPFAM" id="SSF55874">
    <property type="entry name" value="ATPase domain of HSP90 chaperone/DNA topoisomerase II/histidine kinase"/>
    <property type="match status" value="1"/>
</dbReference>
<dbReference type="CDD" id="cd00130">
    <property type="entry name" value="PAS"/>
    <property type="match status" value="1"/>
</dbReference>
<keyword evidence="4" id="KW-0808">Transferase</keyword>
<evidence type="ECO:0000256" key="2">
    <source>
        <dbReference type="ARBA" id="ARBA00012438"/>
    </source>
</evidence>
<keyword evidence="6" id="KW-0418">Kinase</keyword>
<dbReference type="Proteomes" id="UP001165089">
    <property type="component" value="Unassembled WGS sequence"/>
</dbReference>
<dbReference type="SUPFAM" id="SSF55785">
    <property type="entry name" value="PYP-like sensor domain (PAS domain)"/>
    <property type="match status" value="1"/>
</dbReference>
<dbReference type="CDD" id="cd00082">
    <property type="entry name" value="HisKA"/>
    <property type="match status" value="1"/>
</dbReference>
<evidence type="ECO:0000313" key="13">
    <source>
        <dbReference type="EMBL" id="GLH70361.1"/>
    </source>
</evidence>
<feature type="domain" description="PAC" evidence="12">
    <location>
        <begin position="145"/>
        <end position="204"/>
    </location>
</feature>
<evidence type="ECO:0000256" key="1">
    <source>
        <dbReference type="ARBA" id="ARBA00000085"/>
    </source>
</evidence>
<dbReference type="InterPro" id="IPR036890">
    <property type="entry name" value="HATPase_C_sf"/>
</dbReference>
<dbReference type="InterPro" id="IPR004358">
    <property type="entry name" value="Sig_transdc_His_kin-like_C"/>
</dbReference>
<comment type="catalytic activity">
    <reaction evidence="1">
        <text>ATP + protein L-histidine = ADP + protein N-phospho-L-histidine.</text>
        <dbReference type="EC" id="2.7.13.3"/>
    </reaction>
</comment>
<keyword evidence="3" id="KW-0597">Phosphoprotein</keyword>
<evidence type="ECO:0000259" key="11">
    <source>
        <dbReference type="PROSITE" id="PS50112"/>
    </source>
</evidence>
<dbReference type="Gene3D" id="3.30.565.10">
    <property type="entry name" value="Histidine kinase-like ATPase, C-terminal domain"/>
    <property type="match status" value="1"/>
</dbReference>
<dbReference type="SUPFAM" id="SSF47384">
    <property type="entry name" value="Homodimeric domain of signal transducing histidine kinase"/>
    <property type="match status" value="1"/>
</dbReference>
<dbReference type="InterPro" id="IPR013767">
    <property type="entry name" value="PAS_fold"/>
</dbReference>
<protein>
    <recommendedName>
        <fullName evidence="2">histidine kinase</fullName>
        <ecNumber evidence="2">2.7.13.3</ecNumber>
    </recommendedName>
</protein>
<dbReference type="Gene3D" id="3.30.450.20">
    <property type="entry name" value="PAS domain"/>
    <property type="match status" value="1"/>
</dbReference>
<keyword evidence="9" id="KW-0175">Coiled coil</keyword>
<evidence type="ECO:0000256" key="6">
    <source>
        <dbReference type="ARBA" id="ARBA00022777"/>
    </source>
</evidence>
<evidence type="ECO:0000256" key="3">
    <source>
        <dbReference type="ARBA" id="ARBA00022553"/>
    </source>
</evidence>
<sequence>MKRKQEASRKMAELRWRAEEIANGKGVLVDDHHEVISPRDMRQSLHELRVHQIELEMQNEELNRVQAELDTARARYFDLYDLAPVGYFVVSTEGLIVEANFTAVALLGVPRASLVKQPITRFIHKEDQDTYYLQRKRFLETGKPYACDLRMVKADGSVFWAHLAATSARDSFSGHGQEDEQAPVDRVVVSDITERKAAEALKAKLEEQLQQVEKLKTVGLLAGGVAHDFNNLLTVILGNANLALMVAGPEARLAPYFEAIEKASLKAADLTQQLLSYAGNEKIIPRQVDINVVVNEILQIISASVPGNVRIDCDLGEGLPSVVGDSTKIFQILMNLVMNALEAIPEGGEGVINVLTRSEAIVEATTRSGLSVLPMAPGRYVTVEVMDTGLGMTPEVAERAFDPFFSTKFAGRGLGLAAVIGILSSHGGGICVRSEPGSGASFKIFLPAMA</sequence>
<evidence type="ECO:0000256" key="9">
    <source>
        <dbReference type="SAM" id="Coils"/>
    </source>
</evidence>
<keyword evidence="5" id="KW-0547">Nucleotide-binding</keyword>
<evidence type="ECO:0000259" key="10">
    <source>
        <dbReference type="PROSITE" id="PS50109"/>
    </source>
</evidence>
<dbReference type="InterPro" id="IPR000700">
    <property type="entry name" value="PAS-assoc_C"/>
</dbReference>
<comment type="caution">
    <text evidence="13">The sequence shown here is derived from an EMBL/GenBank/DDBJ whole genome shotgun (WGS) entry which is preliminary data.</text>
</comment>
<dbReference type="SMART" id="SM00091">
    <property type="entry name" value="PAS"/>
    <property type="match status" value="1"/>
</dbReference>
<gene>
    <name evidence="13" type="ORF">GETHPA_18940</name>
</gene>
<feature type="coiled-coil region" evidence="9">
    <location>
        <begin position="48"/>
        <end position="75"/>
    </location>
</feature>
<reference evidence="13 14" key="1">
    <citation type="journal article" date="2023" name="Antonie Van Leeuwenhoek">
        <title>Mesoterricola silvestris gen. nov., sp. nov., Mesoterricola sediminis sp. nov., Geothrix oryzae sp. nov., Geothrix edaphica sp. nov., Geothrix rubra sp. nov., and Geothrix limicola sp. nov., six novel members of Acidobacteriota isolated from soils.</title>
        <authorList>
            <person name="Itoh H."/>
            <person name="Sugisawa Y."/>
            <person name="Mise K."/>
            <person name="Xu Z."/>
            <person name="Kuniyasu M."/>
            <person name="Ushijima N."/>
            <person name="Kawano K."/>
            <person name="Kobayashi E."/>
            <person name="Shiratori Y."/>
            <person name="Masuda Y."/>
            <person name="Senoo K."/>
        </authorList>
    </citation>
    <scope>NUCLEOTIDE SEQUENCE [LARGE SCALE GENOMIC DNA]</scope>
    <source>
        <strain evidence="13 14">Red803</strain>
    </source>
</reference>
<dbReference type="InterPro" id="IPR003661">
    <property type="entry name" value="HisK_dim/P_dom"/>
</dbReference>
<dbReference type="SMART" id="SM00387">
    <property type="entry name" value="HATPase_c"/>
    <property type="match status" value="1"/>
</dbReference>
<dbReference type="PANTHER" id="PTHR43065:SF42">
    <property type="entry name" value="TWO-COMPONENT SENSOR PPRA"/>
    <property type="match status" value="1"/>
</dbReference>
<dbReference type="SMART" id="SM00388">
    <property type="entry name" value="HisKA"/>
    <property type="match status" value="1"/>
</dbReference>
<dbReference type="PROSITE" id="PS50109">
    <property type="entry name" value="HIS_KIN"/>
    <property type="match status" value="1"/>
</dbReference>
<dbReference type="Gene3D" id="1.10.287.130">
    <property type="match status" value="1"/>
</dbReference>
<dbReference type="InterPro" id="IPR000014">
    <property type="entry name" value="PAS"/>
</dbReference>
<feature type="domain" description="PAS" evidence="11">
    <location>
        <begin position="72"/>
        <end position="142"/>
    </location>
</feature>
<dbReference type="InterPro" id="IPR003594">
    <property type="entry name" value="HATPase_dom"/>
</dbReference>